<sequence length="186" mass="21127">MQQFKFDREKCTSVLLYITKNLEKADFLRVFKVLYFAEKEHLARFGRPIVGDSYIAMKHGPVPSTIYAELGNIRSGIGKIIDGVVNNNISFSDYFEVKPDNIIIAKVEPDVEDFSASEQECLDKSLNENKDLSFNELSEKSHDLAWNRANMNDEMDILDIAESGGASKEMLQYISVLVENENLSFV</sequence>
<evidence type="ECO:0000259" key="1">
    <source>
        <dbReference type="Pfam" id="PF13274"/>
    </source>
</evidence>
<organism evidence="2 3">
    <name type="scientific">Arcicella rigui</name>
    <dbReference type="NCBI Taxonomy" id="797020"/>
    <lineage>
        <taxon>Bacteria</taxon>
        <taxon>Pseudomonadati</taxon>
        <taxon>Bacteroidota</taxon>
        <taxon>Cytophagia</taxon>
        <taxon>Cytophagales</taxon>
        <taxon>Flectobacillaceae</taxon>
        <taxon>Arcicella</taxon>
    </lineage>
</organism>
<protein>
    <submittedName>
        <fullName evidence="2">Panacea domain-containing protein</fullName>
    </submittedName>
</protein>
<dbReference type="Pfam" id="PF13274">
    <property type="entry name" value="SocA_Panacea"/>
    <property type="match status" value="1"/>
</dbReference>
<proteinExistence type="predicted"/>
<accession>A0ABU5Q847</accession>
<dbReference type="Proteomes" id="UP001302949">
    <property type="component" value="Unassembled WGS sequence"/>
</dbReference>
<evidence type="ECO:0000313" key="2">
    <source>
        <dbReference type="EMBL" id="MEA5139021.1"/>
    </source>
</evidence>
<name>A0ABU5Q847_9BACT</name>
<keyword evidence="3" id="KW-1185">Reference proteome</keyword>
<comment type="caution">
    <text evidence="2">The sequence shown here is derived from an EMBL/GenBank/DDBJ whole genome shotgun (WGS) entry which is preliminary data.</text>
</comment>
<reference evidence="2 3" key="1">
    <citation type="submission" date="2023-12" db="EMBL/GenBank/DDBJ databases">
        <title>Novel species of the genus Arcicella isolated from rivers.</title>
        <authorList>
            <person name="Lu H."/>
        </authorList>
    </citation>
    <scope>NUCLEOTIDE SEQUENCE [LARGE SCALE GENOMIC DNA]</scope>
    <source>
        <strain evidence="2 3">KCTC 23307</strain>
    </source>
</reference>
<dbReference type="RefSeq" id="WP_323296183.1">
    <property type="nucleotide sequence ID" value="NZ_JAYFUM010000008.1"/>
</dbReference>
<dbReference type="EMBL" id="JAYFUM010000008">
    <property type="protein sequence ID" value="MEA5139021.1"/>
    <property type="molecule type" value="Genomic_DNA"/>
</dbReference>
<gene>
    <name evidence="2" type="ORF">VB248_07745</name>
</gene>
<dbReference type="InterPro" id="IPR025272">
    <property type="entry name" value="SocA_Panacea"/>
</dbReference>
<feature type="domain" description="Antitoxin SocA-like Panacea" evidence="1">
    <location>
        <begin position="31"/>
        <end position="146"/>
    </location>
</feature>
<evidence type="ECO:0000313" key="3">
    <source>
        <dbReference type="Proteomes" id="UP001302949"/>
    </source>
</evidence>